<dbReference type="GO" id="GO:0005484">
    <property type="term" value="F:SNAP receptor activity"/>
    <property type="evidence" value="ECO:0007669"/>
    <property type="project" value="InterPro"/>
</dbReference>
<dbReference type="PROSITE" id="PS00914">
    <property type="entry name" value="SYNTAXIN"/>
    <property type="match status" value="1"/>
</dbReference>
<dbReference type="AlphaFoldDB" id="A0A8S1JB55"/>
<organism evidence="6 7">
    <name type="scientific">Ostreobium quekettii</name>
    <dbReference type="NCBI Taxonomy" id="121088"/>
    <lineage>
        <taxon>Eukaryota</taxon>
        <taxon>Viridiplantae</taxon>
        <taxon>Chlorophyta</taxon>
        <taxon>core chlorophytes</taxon>
        <taxon>Ulvophyceae</taxon>
        <taxon>TCBD clade</taxon>
        <taxon>Bryopsidales</taxon>
        <taxon>Ostreobineae</taxon>
        <taxon>Ostreobiaceae</taxon>
        <taxon>Ostreobium</taxon>
    </lineage>
</organism>
<dbReference type="GO" id="GO:0012505">
    <property type="term" value="C:endomembrane system"/>
    <property type="evidence" value="ECO:0007669"/>
    <property type="project" value="TreeGrafter"/>
</dbReference>
<dbReference type="PANTHER" id="PTHR19957:SF38">
    <property type="entry name" value="LD27581P"/>
    <property type="match status" value="1"/>
</dbReference>
<comment type="similarity">
    <text evidence="1">Belongs to the syntaxin family.</text>
</comment>
<dbReference type="Pfam" id="PF14523">
    <property type="entry name" value="Syntaxin_2"/>
    <property type="match status" value="1"/>
</dbReference>
<protein>
    <recommendedName>
        <fullName evidence="5">t-SNARE coiled-coil homology domain-containing protein</fullName>
    </recommendedName>
</protein>
<dbReference type="OrthoDB" id="364348at2759"/>
<dbReference type="EMBL" id="CAJHUC010002987">
    <property type="protein sequence ID" value="CAD7704963.1"/>
    <property type="molecule type" value="Genomic_DNA"/>
</dbReference>
<dbReference type="PANTHER" id="PTHR19957">
    <property type="entry name" value="SYNTAXIN"/>
    <property type="match status" value="1"/>
</dbReference>
<reference evidence="6" key="1">
    <citation type="submission" date="2020-12" db="EMBL/GenBank/DDBJ databases">
        <authorList>
            <person name="Iha C."/>
        </authorList>
    </citation>
    <scope>NUCLEOTIDE SEQUENCE</scope>
</reference>
<dbReference type="GO" id="GO:0006906">
    <property type="term" value="P:vesicle fusion"/>
    <property type="evidence" value="ECO:0007669"/>
    <property type="project" value="TreeGrafter"/>
</dbReference>
<dbReference type="InterPro" id="IPR010989">
    <property type="entry name" value="SNARE"/>
</dbReference>
<dbReference type="Gene3D" id="1.20.5.110">
    <property type="match status" value="1"/>
</dbReference>
<dbReference type="GO" id="GO:0031201">
    <property type="term" value="C:SNARE complex"/>
    <property type="evidence" value="ECO:0007669"/>
    <property type="project" value="TreeGrafter"/>
</dbReference>
<dbReference type="Gene3D" id="1.20.58.70">
    <property type="match status" value="1"/>
</dbReference>
<dbReference type="InterPro" id="IPR045242">
    <property type="entry name" value="Syntaxin"/>
</dbReference>
<name>A0A8S1JB55_9CHLO</name>
<keyword evidence="2" id="KW-0653">Protein transport</keyword>
<dbReference type="GO" id="GO:0000149">
    <property type="term" value="F:SNARE binding"/>
    <property type="evidence" value="ECO:0007669"/>
    <property type="project" value="TreeGrafter"/>
</dbReference>
<accession>A0A8S1JB55</accession>
<dbReference type="Pfam" id="PF05739">
    <property type="entry name" value="SNARE"/>
    <property type="match status" value="1"/>
</dbReference>
<evidence type="ECO:0000259" key="5">
    <source>
        <dbReference type="PROSITE" id="PS50192"/>
    </source>
</evidence>
<comment type="caution">
    <text evidence="6">The sequence shown here is derived from an EMBL/GenBank/DDBJ whole genome shotgun (WGS) entry which is preliminary data.</text>
</comment>
<gene>
    <name evidence="6" type="ORF">OSTQU699_LOCUS10318</name>
</gene>
<dbReference type="GO" id="GO:0048278">
    <property type="term" value="P:vesicle docking"/>
    <property type="evidence" value="ECO:0007669"/>
    <property type="project" value="TreeGrafter"/>
</dbReference>
<dbReference type="CDD" id="cd15845">
    <property type="entry name" value="SNARE_syntaxin16"/>
    <property type="match status" value="1"/>
</dbReference>
<evidence type="ECO:0000313" key="7">
    <source>
        <dbReference type="Proteomes" id="UP000708148"/>
    </source>
</evidence>
<sequence length="267" mass="29527">MSFMDAKRRGPERELRPVGREGPLEKDLHDLERQGFKVQTGVAKFKRLVDRLGGRRDTGELRSQLAVARSSLQDETKEVMEKVVGLNAQREGLTKRQQERLNRAGQNFTAVLEDFEKALKRCSDGEAAPPRAESAALSEASDDPLAAMERQALLQHQQRQEAVVMDSVVAHNESLIEERDQGITAIVRDIGELHEMFQDVSTLVTDQGAMLDDIETNITHASGQVEAGANVLGRADQHQKSATRMRMCLAVIVAIIIAIVVIAVTKN</sequence>
<evidence type="ECO:0000313" key="6">
    <source>
        <dbReference type="EMBL" id="CAD7704963.1"/>
    </source>
</evidence>
<keyword evidence="4" id="KW-1133">Transmembrane helix</keyword>
<dbReference type="GO" id="GO:0006886">
    <property type="term" value="P:intracellular protein transport"/>
    <property type="evidence" value="ECO:0007669"/>
    <property type="project" value="InterPro"/>
</dbReference>
<dbReference type="SUPFAM" id="SSF47661">
    <property type="entry name" value="t-snare proteins"/>
    <property type="match status" value="1"/>
</dbReference>
<dbReference type="InterPro" id="IPR006012">
    <property type="entry name" value="Syntaxin/epimorphin_CS"/>
</dbReference>
<feature type="region of interest" description="Disordered" evidence="3">
    <location>
        <begin position="1"/>
        <end position="32"/>
    </location>
</feature>
<dbReference type="SMART" id="SM00397">
    <property type="entry name" value="t_SNARE"/>
    <property type="match status" value="1"/>
</dbReference>
<dbReference type="PROSITE" id="PS50192">
    <property type="entry name" value="T_SNARE"/>
    <property type="match status" value="1"/>
</dbReference>
<keyword evidence="7" id="KW-1185">Reference proteome</keyword>
<dbReference type="Proteomes" id="UP000708148">
    <property type="component" value="Unassembled WGS sequence"/>
</dbReference>
<feature type="domain" description="T-SNARE coiled-coil homology" evidence="5">
    <location>
        <begin position="173"/>
        <end position="235"/>
    </location>
</feature>
<proteinExistence type="inferred from homology"/>
<evidence type="ECO:0000256" key="4">
    <source>
        <dbReference type="SAM" id="Phobius"/>
    </source>
</evidence>
<evidence type="ECO:0000256" key="1">
    <source>
        <dbReference type="ARBA" id="ARBA00009063"/>
    </source>
</evidence>
<evidence type="ECO:0000256" key="3">
    <source>
        <dbReference type="SAM" id="MobiDB-lite"/>
    </source>
</evidence>
<keyword evidence="2" id="KW-0813">Transport</keyword>
<keyword evidence="4" id="KW-0472">Membrane</keyword>
<feature type="transmembrane region" description="Helical" evidence="4">
    <location>
        <begin position="247"/>
        <end position="265"/>
    </location>
</feature>
<dbReference type="InterPro" id="IPR000727">
    <property type="entry name" value="T_SNARE_dom"/>
</dbReference>
<keyword evidence="4" id="KW-0812">Transmembrane</keyword>
<dbReference type="InterPro" id="IPR006011">
    <property type="entry name" value="Syntaxin_N"/>
</dbReference>
<evidence type="ECO:0000256" key="2">
    <source>
        <dbReference type="ARBA" id="ARBA00022927"/>
    </source>
</evidence>